<dbReference type="Proteomes" id="UP000189883">
    <property type="component" value="Chromosome"/>
</dbReference>
<dbReference type="InterPro" id="IPR012910">
    <property type="entry name" value="Plug_dom"/>
</dbReference>
<keyword evidence="2 8" id="KW-0813">Transport</keyword>
<reference evidence="12 13" key="1">
    <citation type="submission" date="2015-06" db="EMBL/GenBank/DDBJ databases">
        <title>R. anatipestifer strain HXb2 is the most virulent strain so far, and the genome sequence would help us uncover the pathogenesis.</title>
        <authorList>
            <person name="Hu Q."/>
            <person name="Qi J."/>
            <person name="Bo H."/>
            <person name="Liu G."/>
            <person name="Tao M."/>
            <person name="Ding Y."/>
            <person name="Xue Y."/>
        </authorList>
    </citation>
    <scope>NUCLEOTIDE SEQUENCE [LARGE SCALE GENOMIC DNA]</scope>
    <source>
        <strain evidence="12 13">HXb2</strain>
    </source>
</reference>
<evidence type="ECO:0000256" key="2">
    <source>
        <dbReference type="ARBA" id="ARBA00022448"/>
    </source>
</evidence>
<comment type="similarity">
    <text evidence="8 9">Belongs to the TonB-dependent receptor family.</text>
</comment>
<evidence type="ECO:0000256" key="7">
    <source>
        <dbReference type="ARBA" id="ARBA00023237"/>
    </source>
</evidence>
<organism evidence="12 13">
    <name type="scientific">Riemerella anatipestifer</name>
    <name type="common">Moraxella anatipestifer</name>
    <dbReference type="NCBI Taxonomy" id="34085"/>
    <lineage>
        <taxon>Bacteria</taxon>
        <taxon>Pseudomonadati</taxon>
        <taxon>Bacteroidota</taxon>
        <taxon>Flavobacteriia</taxon>
        <taxon>Flavobacteriales</taxon>
        <taxon>Weeksellaceae</taxon>
        <taxon>Riemerella</taxon>
    </lineage>
</organism>
<name>A0A1S7DSU8_RIEAN</name>
<evidence type="ECO:0000256" key="4">
    <source>
        <dbReference type="ARBA" id="ARBA00022692"/>
    </source>
</evidence>
<gene>
    <name evidence="12" type="primary">cirA</name>
    <name evidence="12" type="ORF">AB406_1244</name>
</gene>
<keyword evidence="6 8" id="KW-0472">Membrane</keyword>
<dbReference type="GO" id="GO:0009279">
    <property type="term" value="C:cell outer membrane"/>
    <property type="evidence" value="ECO:0007669"/>
    <property type="project" value="UniProtKB-SubCell"/>
</dbReference>
<dbReference type="GO" id="GO:0044718">
    <property type="term" value="P:siderophore transmembrane transport"/>
    <property type="evidence" value="ECO:0007669"/>
    <property type="project" value="TreeGrafter"/>
</dbReference>
<proteinExistence type="inferred from homology"/>
<protein>
    <submittedName>
        <fullName evidence="12">Colicin I receptor</fullName>
    </submittedName>
</protein>
<evidence type="ECO:0000313" key="13">
    <source>
        <dbReference type="Proteomes" id="UP000189883"/>
    </source>
</evidence>
<evidence type="ECO:0000256" key="3">
    <source>
        <dbReference type="ARBA" id="ARBA00022452"/>
    </source>
</evidence>
<keyword evidence="5 9" id="KW-0798">TonB box</keyword>
<dbReference type="GO" id="GO:0015344">
    <property type="term" value="F:siderophore uptake transmembrane transporter activity"/>
    <property type="evidence" value="ECO:0007669"/>
    <property type="project" value="TreeGrafter"/>
</dbReference>
<evidence type="ECO:0000259" key="10">
    <source>
        <dbReference type="Pfam" id="PF00593"/>
    </source>
</evidence>
<dbReference type="Gene3D" id="2.170.130.10">
    <property type="entry name" value="TonB-dependent receptor, plug domain"/>
    <property type="match status" value="1"/>
</dbReference>
<sequence>MKRTLFLLGSCFSISVFSQEADSAKSSKNIEEIVMTGTLKVVSRDKSPVPVEVFSAKFFEKNPTPSIMESVEMINGVRPQLNCSVCNTGDIHINGLEGPYTLILIDGMPIVSSLSTVYGLNGIPNSMIERVEVVKGPASSLYGSEAMGGIINIITKNVLTAPRLTLNLNSTSWGEHNTDIGGKFRLSDKVSSLLSLNYFNFQNKIDKNKDNFTDAALQNRISVFNKWDFQRNEGRVASLALRYLNEDRFGGVLEWEKKYRGSDEVYGESIYTKRFEAIGIYQLPIKEKVVTQFSYNYHHQDSFYGDVPYLAKQSTAFGQIYWDKTLGKSDFLLGATVKNVYYDDNTPGTLSKDGTTNQPQNDWLPGIFAQNQWNINDKNTLLVGYRLDWSKVHGAIHSPRVAYKWSLAPQTNLRASFGTGFRVVNLFTEDHAVLTGSREVVISEALNPERSYNGNLNLTHKIYTSGGYINFDMIGFYSHFTNKIIGDFDTNPNQIIYQNLRGYAVSKGVSLNTELKLGSPLTVNLGASYMEVYQKYEEDGQTEILQQLFAPRWSGTYAVSYNFPKEWSADFTGAFYGPMRLPVLPNDFRPAHSPWYTLANIQIRKHFSKLGIEVYGGVKNLFNFTPKNPIIRPFDPFDTKVSEPSNPYGYTFDTEYGYAPMLGIRGFVGLRYNIK</sequence>
<dbReference type="InterPro" id="IPR039426">
    <property type="entry name" value="TonB-dep_rcpt-like"/>
</dbReference>
<dbReference type="PROSITE" id="PS52016">
    <property type="entry name" value="TONB_DEPENDENT_REC_3"/>
    <property type="match status" value="1"/>
</dbReference>
<dbReference type="AlphaFoldDB" id="A0A1S7DSU8"/>
<accession>A0A1S7DSU8</accession>
<evidence type="ECO:0000256" key="1">
    <source>
        <dbReference type="ARBA" id="ARBA00004571"/>
    </source>
</evidence>
<evidence type="ECO:0000256" key="9">
    <source>
        <dbReference type="RuleBase" id="RU003357"/>
    </source>
</evidence>
<keyword evidence="3 8" id="KW-1134">Transmembrane beta strand</keyword>
<dbReference type="PANTHER" id="PTHR30069">
    <property type="entry name" value="TONB-DEPENDENT OUTER MEMBRANE RECEPTOR"/>
    <property type="match status" value="1"/>
</dbReference>
<keyword evidence="7 8" id="KW-0998">Cell outer membrane</keyword>
<dbReference type="InterPro" id="IPR036942">
    <property type="entry name" value="Beta-barrel_TonB_sf"/>
</dbReference>
<dbReference type="SUPFAM" id="SSF56935">
    <property type="entry name" value="Porins"/>
    <property type="match status" value="1"/>
</dbReference>
<keyword evidence="12" id="KW-0675">Receptor</keyword>
<feature type="domain" description="TonB-dependent receptor plug" evidence="11">
    <location>
        <begin position="45"/>
        <end position="150"/>
    </location>
</feature>
<dbReference type="RefSeq" id="WP_079207411.1">
    <property type="nucleotide sequence ID" value="NZ_CP011859.1"/>
</dbReference>
<evidence type="ECO:0000256" key="8">
    <source>
        <dbReference type="PROSITE-ProRule" id="PRU01360"/>
    </source>
</evidence>
<dbReference type="Gene3D" id="2.40.170.20">
    <property type="entry name" value="TonB-dependent receptor, beta-barrel domain"/>
    <property type="match status" value="1"/>
</dbReference>
<evidence type="ECO:0000259" key="11">
    <source>
        <dbReference type="Pfam" id="PF07715"/>
    </source>
</evidence>
<feature type="domain" description="TonB-dependent receptor-like beta-barrel" evidence="10">
    <location>
        <begin position="194"/>
        <end position="621"/>
    </location>
</feature>
<dbReference type="PANTHER" id="PTHR30069:SF57">
    <property type="entry name" value="TONB-DEPENDENT RECEPTOR"/>
    <property type="match status" value="1"/>
</dbReference>
<dbReference type="Pfam" id="PF07715">
    <property type="entry name" value="Plug"/>
    <property type="match status" value="1"/>
</dbReference>
<evidence type="ECO:0000256" key="6">
    <source>
        <dbReference type="ARBA" id="ARBA00023136"/>
    </source>
</evidence>
<evidence type="ECO:0000256" key="5">
    <source>
        <dbReference type="ARBA" id="ARBA00023077"/>
    </source>
</evidence>
<dbReference type="InterPro" id="IPR037066">
    <property type="entry name" value="Plug_dom_sf"/>
</dbReference>
<keyword evidence="4 8" id="KW-0812">Transmembrane</keyword>
<comment type="subcellular location">
    <subcellularLocation>
        <location evidence="1 8">Cell outer membrane</location>
        <topology evidence="1 8">Multi-pass membrane protein</topology>
    </subcellularLocation>
</comment>
<dbReference type="InterPro" id="IPR000531">
    <property type="entry name" value="Beta-barrel_TonB"/>
</dbReference>
<dbReference type="EMBL" id="CP011859">
    <property type="protein sequence ID" value="AQY22192.1"/>
    <property type="molecule type" value="Genomic_DNA"/>
</dbReference>
<dbReference type="Pfam" id="PF00593">
    <property type="entry name" value="TonB_dep_Rec_b-barrel"/>
    <property type="match status" value="1"/>
</dbReference>
<evidence type="ECO:0000313" key="12">
    <source>
        <dbReference type="EMBL" id="AQY22192.1"/>
    </source>
</evidence>